<dbReference type="Pfam" id="PF01966">
    <property type="entry name" value="HD"/>
    <property type="match status" value="1"/>
</dbReference>
<dbReference type="InterPro" id="IPR006674">
    <property type="entry name" value="HD_domain"/>
</dbReference>
<dbReference type="Pfam" id="PF13286">
    <property type="entry name" value="HD_assoc"/>
    <property type="match status" value="1"/>
</dbReference>
<dbReference type="PROSITE" id="PS51831">
    <property type="entry name" value="HD"/>
    <property type="match status" value="1"/>
</dbReference>
<dbReference type="CDD" id="cd00077">
    <property type="entry name" value="HDc"/>
    <property type="match status" value="1"/>
</dbReference>
<dbReference type="AlphaFoldDB" id="X1R515"/>
<sequence length="246" mass="27627">EDLTEAIALGHDLGHTPFGHAGEETLAKLVPGGFSHYEQSLRVVEMLEYEGKGLNLTFEVRDGIFKHSKGQGEILDAEEQDMPLTLEGQVVRVSDVIAYVNHDIDDAVRAGVIEEKDVPSNLVKLLGKSHAHRIGKMVEDVVESSLETDLEKIAMSPQIMEAVKELRGFLYERVYYNPQSRGELVKTEKILTDLYNHLIEEPGDNIRSFPGGDSLEKRVGDFIAGMTDRYALNLYEKIFFPRSWPV</sequence>
<keyword evidence="1" id="KW-0378">Hydrolase</keyword>
<dbReference type="Gene3D" id="1.10.3210.10">
    <property type="entry name" value="Hypothetical protein af1432"/>
    <property type="match status" value="1"/>
</dbReference>
<evidence type="ECO:0000313" key="3">
    <source>
        <dbReference type="EMBL" id="GAI75837.1"/>
    </source>
</evidence>
<dbReference type="SUPFAM" id="SSF109604">
    <property type="entry name" value="HD-domain/PDEase-like"/>
    <property type="match status" value="1"/>
</dbReference>
<dbReference type="InterPro" id="IPR026875">
    <property type="entry name" value="PHydrolase_assoc_dom"/>
</dbReference>
<feature type="non-terminal residue" evidence="3">
    <location>
        <position position="1"/>
    </location>
</feature>
<reference evidence="3" key="1">
    <citation type="journal article" date="2014" name="Front. Microbiol.">
        <title>High frequency of phylogenetically diverse reductive dehalogenase-homologous genes in deep subseafloor sedimentary metagenomes.</title>
        <authorList>
            <person name="Kawai M."/>
            <person name="Futagami T."/>
            <person name="Toyoda A."/>
            <person name="Takaki Y."/>
            <person name="Nishi S."/>
            <person name="Hori S."/>
            <person name="Arai W."/>
            <person name="Tsubouchi T."/>
            <person name="Morono Y."/>
            <person name="Uchiyama I."/>
            <person name="Ito T."/>
            <person name="Fujiyama A."/>
            <person name="Inagaki F."/>
            <person name="Takami H."/>
        </authorList>
    </citation>
    <scope>NUCLEOTIDE SEQUENCE</scope>
    <source>
        <strain evidence="3">Expedition CK06-06</strain>
    </source>
</reference>
<evidence type="ECO:0000259" key="2">
    <source>
        <dbReference type="PROSITE" id="PS51831"/>
    </source>
</evidence>
<name>X1R515_9ZZZZ</name>
<organism evidence="3">
    <name type="scientific">marine sediment metagenome</name>
    <dbReference type="NCBI Taxonomy" id="412755"/>
    <lineage>
        <taxon>unclassified sequences</taxon>
        <taxon>metagenomes</taxon>
        <taxon>ecological metagenomes</taxon>
    </lineage>
</organism>
<dbReference type="EMBL" id="BARW01006437">
    <property type="protein sequence ID" value="GAI75837.1"/>
    <property type="molecule type" value="Genomic_DNA"/>
</dbReference>
<proteinExistence type="predicted"/>
<evidence type="ECO:0000256" key="1">
    <source>
        <dbReference type="ARBA" id="ARBA00022801"/>
    </source>
</evidence>
<comment type="caution">
    <text evidence="3">The sequence shown here is derived from an EMBL/GenBank/DDBJ whole genome shotgun (WGS) entry which is preliminary data.</text>
</comment>
<dbReference type="InterPro" id="IPR003607">
    <property type="entry name" value="HD/PDEase_dom"/>
</dbReference>
<protein>
    <recommendedName>
        <fullName evidence="2">HD domain-containing protein</fullName>
    </recommendedName>
</protein>
<gene>
    <name evidence="3" type="ORF">S12H4_13519</name>
</gene>
<accession>X1R515</accession>
<dbReference type="GO" id="GO:0016787">
    <property type="term" value="F:hydrolase activity"/>
    <property type="evidence" value="ECO:0007669"/>
    <property type="project" value="UniProtKB-KW"/>
</dbReference>
<feature type="domain" description="HD" evidence="2">
    <location>
        <begin position="1"/>
        <end position="100"/>
    </location>
</feature>